<proteinExistence type="inferred from homology"/>
<keyword evidence="4" id="KW-0732">Signal</keyword>
<dbReference type="PRINTS" id="PR00740">
    <property type="entry name" value="GLHYDRLASE27"/>
</dbReference>
<dbReference type="EC" id="3.2.1.22" evidence="3 7"/>
<evidence type="ECO:0000256" key="3">
    <source>
        <dbReference type="ARBA" id="ARBA00012755"/>
    </source>
</evidence>
<dbReference type="GO" id="GO:0004557">
    <property type="term" value="F:alpha-galactosidase activity"/>
    <property type="evidence" value="ECO:0007669"/>
    <property type="project" value="UniProtKB-EC"/>
</dbReference>
<dbReference type="PANTHER" id="PTHR11452">
    <property type="entry name" value="ALPHA-GALACTOSIDASE/ALPHA-N-ACETYLGALACTOSAMINIDASE"/>
    <property type="match status" value="1"/>
</dbReference>
<sequence>MYKSIKAMYKSINNRIQYSDFTKTKIPYSATMKLCISAISFCFLLCFCAIQRVTCDNAIIPPRGWNSYDSFSWIISEEEYLQNANIISQRLLAHGYEYAVVDYLWYRSLEGGNSSFGFDRIDNWGRMLPDPERWPSSKEGNGFTEVANKVHNMSLKFGVHLMAGLSHQAFTSNTPILDTKTGKAYVESGREWHAKDIGIPSRPCKWMPNGFIAINASSPAGKAFLRSIYHLYASWGVDYVKLDCVFGDDLDLNEITSVSEILRELSHSIVFSLSPGVRATPEMAKGVVGLVNMYRVTADDWDEWPAITAHFNVARDFAKSGLIGAPGLKGKSWPDLDMIPFGWLTEPGANHGPNRFSRLNQDEKRTQMTLWSVAKSPIMYGGDLRTIDAWTYDLITNPTLLEINSFSSNNQEACETSLFLFFFCFPTIAILKEVKTREHSIKKVMLTRSLALTGCTDPKASGWYSEKYNQDLERICYKKSPKQDEEEPFCMHKRKLPITSLDEGRMHNGKVHLAAINNKQFCSKACTNQEIWELKSKGTLVNAHSGMCAIVEYDQVEGYPDGIRSWIATGRKGEIYVAFFNLNDVKASIATLLIDLSNALLVGRTLTSCTGIETWSGKSIQTTKILSAEDVPGHGCALFVLNCQ</sequence>
<accession>A0AAN9JJM3</accession>
<dbReference type="InterPro" id="IPR017853">
    <property type="entry name" value="GH"/>
</dbReference>
<keyword evidence="7" id="KW-1015">Disulfide bond</keyword>
<dbReference type="InterPro" id="IPR013780">
    <property type="entry name" value="Glyco_hydro_b"/>
</dbReference>
<dbReference type="AlphaFoldDB" id="A0AAN9JJM3"/>
<dbReference type="EMBL" id="JAYKXN010000003">
    <property type="protein sequence ID" value="KAK7300420.1"/>
    <property type="molecule type" value="Genomic_DNA"/>
</dbReference>
<gene>
    <name evidence="9" type="ORF">RJT34_11264</name>
</gene>
<dbReference type="CDD" id="cd14792">
    <property type="entry name" value="GH27"/>
    <property type="match status" value="1"/>
</dbReference>
<evidence type="ECO:0000256" key="1">
    <source>
        <dbReference type="ARBA" id="ARBA00001255"/>
    </source>
</evidence>
<dbReference type="Proteomes" id="UP001359559">
    <property type="component" value="Unassembled WGS sequence"/>
</dbReference>
<dbReference type="Gene3D" id="3.20.20.70">
    <property type="entry name" value="Aldolase class I"/>
    <property type="match status" value="1"/>
</dbReference>
<evidence type="ECO:0000256" key="5">
    <source>
        <dbReference type="ARBA" id="ARBA00022801"/>
    </source>
</evidence>
<dbReference type="SUPFAM" id="SSF51445">
    <property type="entry name" value="(Trans)glycosidases"/>
    <property type="match status" value="1"/>
</dbReference>
<dbReference type="InterPro" id="IPR041233">
    <property type="entry name" value="Melibiase_C"/>
</dbReference>
<dbReference type="Pfam" id="PF17801">
    <property type="entry name" value="Melibiase_C"/>
    <property type="match status" value="1"/>
</dbReference>
<dbReference type="GO" id="GO:0005975">
    <property type="term" value="P:carbohydrate metabolic process"/>
    <property type="evidence" value="ECO:0007669"/>
    <property type="project" value="InterPro"/>
</dbReference>
<dbReference type="InterPro" id="IPR013785">
    <property type="entry name" value="Aldolase_TIM"/>
</dbReference>
<comment type="similarity">
    <text evidence="2 7">Belongs to the glycosyl hydrolase 27 family.</text>
</comment>
<evidence type="ECO:0000313" key="10">
    <source>
        <dbReference type="Proteomes" id="UP001359559"/>
    </source>
</evidence>
<organism evidence="9 10">
    <name type="scientific">Clitoria ternatea</name>
    <name type="common">Butterfly pea</name>
    <dbReference type="NCBI Taxonomy" id="43366"/>
    <lineage>
        <taxon>Eukaryota</taxon>
        <taxon>Viridiplantae</taxon>
        <taxon>Streptophyta</taxon>
        <taxon>Embryophyta</taxon>
        <taxon>Tracheophyta</taxon>
        <taxon>Spermatophyta</taxon>
        <taxon>Magnoliopsida</taxon>
        <taxon>eudicotyledons</taxon>
        <taxon>Gunneridae</taxon>
        <taxon>Pentapetalae</taxon>
        <taxon>rosids</taxon>
        <taxon>fabids</taxon>
        <taxon>Fabales</taxon>
        <taxon>Fabaceae</taxon>
        <taxon>Papilionoideae</taxon>
        <taxon>50 kb inversion clade</taxon>
        <taxon>NPAAA clade</taxon>
        <taxon>indigoferoid/millettioid clade</taxon>
        <taxon>Phaseoleae</taxon>
        <taxon>Clitoria</taxon>
    </lineage>
</organism>
<dbReference type="Pfam" id="PF16499">
    <property type="entry name" value="Melibiase_2"/>
    <property type="match status" value="1"/>
</dbReference>
<keyword evidence="5 7" id="KW-0378">Hydrolase</keyword>
<evidence type="ECO:0000259" key="8">
    <source>
        <dbReference type="Pfam" id="PF17801"/>
    </source>
</evidence>
<comment type="caution">
    <text evidence="9">The sequence shown here is derived from an EMBL/GenBank/DDBJ whole genome shotgun (WGS) entry which is preliminary data.</text>
</comment>
<evidence type="ECO:0000256" key="7">
    <source>
        <dbReference type="RuleBase" id="RU361168"/>
    </source>
</evidence>
<dbReference type="PANTHER" id="PTHR11452:SF79">
    <property type="entry name" value="ALPHA-GALACTOSIDASE"/>
    <property type="match status" value="1"/>
</dbReference>
<keyword evidence="6 7" id="KW-0326">Glycosidase</keyword>
<dbReference type="Gene3D" id="2.60.40.1180">
    <property type="entry name" value="Golgi alpha-mannosidase II"/>
    <property type="match status" value="1"/>
</dbReference>
<evidence type="ECO:0000256" key="6">
    <source>
        <dbReference type="ARBA" id="ARBA00023295"/>
    </source>
</evidence>
<feature type="domain" description="Alpha galactosidase C-terminal" evidence="8">
    <location>
        <begin position="562"/>
        <end position="641"/>
    </location>
</feature>
<name>A0AAN9JJM3_CLITE</name>
<keyword evidence="10" id="KW-1185">Reference proteome</keyword>
<evidence type="ECO:0000256" key="4">
    <source>
        <dbReference type="ARBA" id="ARBA00022729"/>
    </source>
</evidence>
<evidence type="ECO:0000313" key="9">
    <source>
        <dbReference type="EMBL" id="KAK7300420.1"/>
    </source>
</evidence>
<protein>
    <recommendedName>
        <fullName evidence="3 7">Alpha-galactosidase</fullName>
        <ecNumber evidence="3 7">3.2.1.22</ecNumber>
    </recommendedName>
    <alternativeName>
        <fullName evidence="7">Melibiase</fullName>
    </alternativeName>
</protein>
<comment type="catalytic activity">
    <reaction evidence="1 7">
        <text>Hydrolysis of terminal, non-reducing alpha-D-galactose residues in alpha-D-galactosides, including galactose oligosaccharides, galactomannans and galactolipids.</text>
        <dbReference type="EC" id="3.2.1.22"/>
    </reaction>
</comment>
<evidence type="ECO:0000256" key="2">
    <source>
        <dbReference type="ARBA" id="ARBA00009743"/>
    </source>
</evidence>
<dbReference type="InterPro" id="IPR002241">
    <property type="entry name" value="Glyco_hydro_27"/>
</dbReference>
<reference evidence="9 10" key="1">
    <citation type="submission" date="2024-01" db="EMBL/GenBank/DDBJ databases">
        <title>The genomes of 5 underutilized Papilionoideae crops provide insights into root nodulation and disease resistance.</title>
        <authorList>
            <person name="Yuan L."/>
        </authorList>
    </citation>
    <scope>NUCLEOTIDE SEQUENCE [LARGE SCALE GENOMIC DNA]</scope>
    <source>
        <strain evidence="9">LY-2023</strain>
        <tissue evidence="9">Leaf</tissue>
    </source>
</reference>